<sequence>MPDEKTNLLPMRRRYVCTPSPMILTLVDAVSFAIVVFTAYVAYVIYDKLPPGCSIPMKFDFDGNIVWSAQGSMWIFLYPAISGAILISFVLVGVSCSVTAALCERCCKMRGFRDEESRQKDLLMHYFGRTTVLAVALMMLGILYYSPQNVEAGTFGPIPSSLVWSFLVFIISNTLFFLYSMAFVVTPNSTEA</sequence>
<protein>
    <recommendedName>
        <fullName evidence="3">Transmembrane protein</fullName>
    </recommendedName>
</protein>
<feature type="transmembrane region" description="Helical" evidence="1">
    <location>
        <begin position="123"/>
        <end position="144"/>
    </location>
</feature>
<evidence type="ECO:0000256" key="1">
    <source>
        <dbReference type="SAM" id="Phobius"/>
    </source>
</evidence>
<organism evidence="2">
    <name type="scientific">Amorphochlora amoebiformis</name>
    <dbReference type="NCBI Taxonomy" id="1561963"/>
    <lineage>
        <taxon>Eukaryota</taxon>
        <taxon>Sar</taxon>
        <taxon>Rhizaria</taxon>
        <taxon>Cercozoa</taxon>
        <taxon>Chlorarachniophyceae</taxon>
        <taxon>Amorphochlora</taxon>
    </lineage>
</organism>
<keyword evidence="1" id="KW-1133">Transmembrane helix</keyword>
<name>A0A7S0DD88_9EUKA</name>
<keyword evidence="1" id="KW-0812">Transmembrane</keyword>
<feature type="transmembrane region" description="Helical" evidence="1">
    <location>
        <begin position="164"/>
        <end position="185"/>
    </location>
</feature>
<evidence type="ECO:0008006" key="3">
    <source>
        <dbReference type="Google" id="ProtNLM"/>
    </source>
</evidence>
<gene>
    <name evidence="2" type="ORF">LAMO00422_LOCUS10918</name>
</gene>
<reference evidence="2" key="1">
    <citation type="submission" date="2021-01" db="EMBL/GenBank/DDBJ databases">
        <authorList>
            <person name="Corre E."/>
            <person name="Pelletier E."/>
            <person name="Niang G."/>
            <person name="Scheremetjew M."/>
            <person name="Finn R."/>
            <person name="Kale V."/>
            <person name="Holt S."/>
            <person name="Cochrane G."/>
            <person name="Meng A."/>
            <person name="Brown T."/>
            <person name="Cohen L."/>
        </authorList>
    </citation>
    <scope>NUCLEOTIDE SEQUENCE</scope>
    <source>
        <strain evidence="2">CCMP2058</strain>
    </source>
</reference>
<dbReference type="EMBL" id="HBEM01015824">
    <property type="protein sequence ID" value="CAD8451359.1"/>
    <property type="molecule type" value="Transcribed_RNA"/>
</dbReference>
<keyword evidence="1" id="KW-0472">Membrane</keyword>
<dbReference type="AlphaFoldDB" id="A0A7S0DD88"/>
<feature type="transmembrane region" description="Helical" evidence="1">
    <location>
        <begin position="21"/>
        <end position="46"/>
    </location>
</feature>
<evidence type="ECO:0000313" key="2">
    <source>
        <dbReference type="EMBL" id="CAD8451359.1"/>
    </source>
</evidence>
<accession>A0A7S0DD88</accession>
<feature type="transmembrane region" description="Helical" evidence="1">
    <location>
        <begin position="76"/>
        <end position="102"/>
    </location>
</feature>
<proteinExistence type="predicted"/>